<dbReference type="InParanoid" id="B8CFM1"/>
<feature type="chain" id="PRO_5002866600" description="Copper transporter" evidence="2">
    <location>
        <begin position="19"/>
        <end position="389"/>
    </location>
</feature>
<dbReference type="eggNOG" id="ENOG502QXPX">
    <property type="taxonomic scope" value="Eukaryota"/>
</dbReference>
<organism evidence="3 4">
    <name type="scientific">Thalassiosira pseudonana</name>
    <name type="common">Marine diatom</name>
    <name type="synonym">Cyclotella nana</name>
    <dbReference type="NCBI Taxonomy" id="35128"/>
    <lineage>
        <taxon>Eukaryota</taxon>
        <taxon>Sar</taxon>
        <taxon>Stramenopiles</taxon>
        <taxon>Ochrophyta</taxon>
        <taxon>Bacillariophyta</taxon>
        <taxon>Coscinodiscophyceae</taxon>
        <taxon>Thalassiosirophycidae</taxon>
        <taxon>Thalassiosirales</taxon>
        <taxon>Thalassiosiraceae</taxon>
        <taxon>Thalassiosira</taxon>
    </lineage>
</organism>
<reference evidence="3 4" key="1">
    <citation type="journal article" date="2004" name="Science">
        <title>The genome of the diatom Thalassiosira pseudonana: ecology, evolution, and metabolism.</title>
        <authorList>
            <person name="Armbrust E.V."/>
            <person name="Berges J.A."/>
            <person name="Bowler C."/>
            <person name="Green B.R."/>
            <person name="Martinez D."/>
            <person name="Putnam N.H."/>
            <person name="Zhou S."/>
            <person name="Allen A.E."/>
            <person name="Apt K.E."/>
            <person name="Bechner M."/>
            <person name="Brzezinski M.A."/>
            <person name="Chaal B.K."/>
            <person name="Chiovitti A."/>
            <person name="Davis A.K."/>
            <person name="Demarest M.S."/>
            <person name="Detter J.C."/>
            <person name="Glavina T."/>
            <person name="Goodstein D."/>
            <person name="Hadi M.Z."/>
            <person name="Hellsten U."/>
            <person name="Hildebrand M."/>
            <person name="Jenkins B.D."/>
            <person name="Jurka J."/>
            <person name="Kapitonov V.V."/>
            <person name="Kroger N."/>
            <person name="Lau W.W."/>
            <person name="Lane T.W."/>
            <person name="Larimer F.W."/>
            <person name="Lippmeier J.C."/>
            <person name="Lucas S."/>
            <person name="Medina M."/>
            <person name="Montsant A."/>
            <person name="Obornik M."/>
            <person name="Parker M.S."/>
            <person name="Palenik B."/>
            <person name="Pazour G.J."/>
            <person name="Richardson P.M."/>
            <person name="Rynearson T.A."/>
            <person name="Saito M.A."/>
            <person name="Schwartz D.C."/>
            <person name="Thamatrakoln K."/>
            <person name="Valentin K."/>
            <person name="Vardi A."/>
            <person name="Wilkerson F.P."/>
            <person name="Rokhsar D.S."/>
        </authorList>
    </citation>
    <scope>NUCLEOTIDE SEQUENCE [LARGE SCALE GENOMIC DNA]</scope>
    <source>
        <strain evidence="3 4">CCMP1335</strain>
    </source>
</reference>
<dbReference type="KEGG" id="tps:THAPSDRAFT_25735"/>
<protein>
    <recommendedName>
        <fullName evidence="5">Copper transporter</fullName>
    </recommendedName>
</protein>
<sequence length="389" mass="43479">MKLSSLLYLAAPMAAAAASSSSNSILAELEATEPMHRLLSGSGDMISYDDDFWAYNANGVSEDIVWSDYNLKASKCMIYGKKHLIAFELYAKNNKSCTRKKQGVYTMPVGQFALAYVAQKQQDYALQGNNYGNFDSLDYLQCAQVYYNDVYYYAKLGCTSAGGLKIISYTDDACTMESSTNLGLYNDLKISFGTCHACVTWPQQSNNNNANNANDDAAAADDYTDDDNFEYNHQFDSKLCGAADQYKESCGWGCKRMAQSSSSNNYNSKRYWSGFEKFFLCFWSFGGVGLVWVVLKQRRMMSREDAIVEEAAMQGIGLKKRHIFPIALGVIFFTILSMFMVWKKMTWIFLIGANAGLFAHFMYLRRKAKKMAAGGGQAEYVKDGGLEIS</sequence>
<accession>B8CFM1</accession>
<keyword evidence="4" id="KW-1185">Reference proteome</keyword>
<evidence type="ECO:0000256" key="1">
    <source>
        <dbReference type="SAM" id="Phobius"/>
    </source>
</evidence>
<keyword evidence="1" id="KW-0472">Membrane</keyword>
<keyword evidence="1" id="KW-1133">Transmembrane helix</keyword>
<keyword evidence="1" id="KW-0812">Transmembrane</keyword>
<feature type="signal peptide" evidence="2">
    <location>
        <begin position="1"/>
        <end position="18"/>
    </location>
</feature>
<feature type="transmembrane region" description="Helical" evidence="1">
    <location>
        <begin position="323"/>
        <end position="341"/>
    </location>
</feature>
<name>B8CFM1_THAPS</name>
<feature type="transmembrane region" description="Helical" evidence="1">
    <location>
        <begin position="347"/>
        <end position="364"/>
    </location>
</feature>
<dbReference type="HOGENOM" id="CLU_710789_0_0_1"/>
<keyword evidence="2" id="KW-0732">Signal</keyword>
<gene>
    <name evidence="3" type="ORF">THAPSDRAFT_25735</name>
</gene>
<evidence type="ECO:0000256" key="2">
    <source>
        <dbReference type="SAM" id="SignalP"/>
    </source>
</evidence>
<dbReference type="OMA" id="LKQRRMM"/>
<dbReference type="EMBL" id="CM000653">
    <property type="protein sequence ID" value="EED87824.1"/>
    <property type="molecule type" value="Genomic_DNA"/>
</dbReference>
<proteinExistence type="predicted"/>
<dbReference type="RefSeq" id="XP_002295044.1">
    <property type="nucleotide sequence ID" value="XM_002295008.1"/>
</dbReference>
<evidence type="ECO:0000313" key="3">
    <source>
        <dbReference type="EMBL" id="EED87824.1"/>
    </source>
</evidence>
<dbReference type="AlphaFoldDB" id="B8CFM1"/>
<reference evidence="3 4" key="2">
    <citation type="journal article" date="2008" name="Nature">
        <title>The Phaeodactylum genome reveals the evolutionary history of diatom genomes.</title>
        <authorList>
            <person name="Bowler C."/>
            <person name="Allen A.E."/>
            <person name="Badger J.H."/>
            <person name="Grimwood J."/>
            <person name="Jabbari K."/>
            <person name="Kuo A."/>
            <person name="Maheswari U."/>
            <person name="Martens C."/>
            <person name="Maumus F."/>
            <person name="Otillar R.P."/>
            <person name="Rayko E."/>
            <person name="Salamov A."/>
            <person name="Vandepoele K."/>
            <person name="Beszteri B."/>
            <person name="Gruber A."/>
            <person name="Heijde M."/>
            <person name="Katinka M."/>
            <person name="Mock T."/>
            <person name="Valentin K."/>
            <person name="Verret F."/>
            <person name="Berges J.A."/>
            <person name="Brownlee C."/>
            <person name="Cadoret J.P."/>
            <person name="Chiovitti A."/>
            <person name="Choi C.J."/>
            <person name="Coesel S."/>
            <person name="De Martino A."/>
            <person name="Detter J.C."/>
            <person name="Durkin C."/>
            <person name="Falciatore A."/>
            <person name="Fournet J."/>
            <person name="Haruta M."/>
            <person name="Huysman M.J."/>
            <person name="Jenkins B.D."/>
            <person name="Jiroutova K."/>
            <person name="Jorgensen R.E."/>
            <person name="Joubert Y."/>
            <person name="Kaplan A."/>
            <person name="Kroger N."/>
            <person name="Kroth P.G."/>
            <person name="La Roche J."/>
            <person name="Lindquist E."/>
            <person name="Lommer M."/>
            <person name="Martin-Jezequel V."/>
            <person name="Lopez P.J."/>
            <person name="Lucas S."/>
            <person name="Mangogna M."/>
            <person name="McGinnis K."/>
            <person name="Medlin L.K."/>
            <person name="Montsant A."/>
            <person name="Oudot-Le Secq M.P."/>
            <person name="Napoli C."/>
            <person name="Obornik M."/>
            <person name="Parker M.S."/>
            <person name="Petit J.L."/>
            <person name="Porcel B.M."/>
            <person name="Poulsen N."/>
            <person name="Robison M."/>
            <person name="Rychlewski L."/>
            <person name="Rynearson T.A."/>
            <person name="Schmutz J."/>
            <person name="Shapiro H."/>
            <person name="Siaut M."/>
            <person name="Stanley M."/>
            <person name="Sussman M.R."/>
            <person name="Taylor A.R."/>
            <person name="Vardi A."/>
            <person name="von Dassow P."/>
            <person name="Vyverman W."/>
            <person name="Willis A."/>
            <person name="Wyrwicz L.S."/>
            <person name="Rokhsar D.S."/>
            <person name="Weissenbach J."/>
            <person name="Armbrust E.V."/>
            <person name="Green B.R."/>
            <person name="Van de Peer Y."/>
            <person name="Grigoriev I.V."/>
        </authorList>
    </citation>
    <scope>NUCLEOTIDE SEQUENCE [LARGE SCALE GENOMIC DNA]</scope>
    <source>
        <strain evidence="3 4">CCMP1335</strain>
    </source>
</reference>
<evidence type="ECO:0008006" key="5">
    <source>
        <dbReference type="Google" id="ProtNLM"/>
    </source>
</evidence>
<feature type="transmembrane region" description="Helical" evidence="1">
    <location>
        <begin position="271"/>
        <end position="295"/>
    </location>
</feature>
<evidence type="ECO:0000313" key="4">
    <source>
        <dbReference type="Proteomes" id="UP000001449"/>
    </source>
</evidence>
<dbReference type="Proteomes" id="UP000001449">
    <property type="component" value="Chromosome 22"/>
</dbReference>
<dbReference type="PaxDb" id="35128-Thaps25735"/>
<dbReference type="GeneID" id="7443889"/>